<dbReference type="Pfam" id="PF13692">
    <property type="entry name" value="Glyco_trans_1_4"/>
    <property type="match status" value="1"/>
</dbReference>
<protein>
    <recommendedName>
        <fullName evidence="1">D-inositol 3-phosphate glycosyltransferase</fullName>
    </recommendedName>
</protein>
<dbReference type="Pfam" id="PF13579">
    <property type="entry name" value="Glyco_trans_4_4"/>
    <property type="match status" value="1"/>
</dbReference>
<sequence>MSITRDPAHRGSAPLILHVTEAMGGGLEDAVNDFVRSAPGYRHALLYTRRGAFGTAEQRPGLVEVIDAGRGVRSLRRVYGSTVRRLAPDVIHLHSAWAGLIGRLQTRGPRSAPIVYSPHSYFFDRRDLSAPARLTARLLERVLSARTDLTAAVSPFEAETARRLGSGAEYIPNIARLPRDLRWAGGTGAKEVVLVGRVTAQKDPAFLLAMLPHLDADVRLTWVGAGDAATEDRLRAAGVRVTGWVPRSECLTLMASADAYLHTAAWEGSPITLLEAAVLGVPVVARAIPALDSLGFDPRLRTPRAVALALTELLAGGVAPVAPSAPSPQEQADAIGRAYARVLRGPLRSEQPVPVPVPVSVEPTATRSSVRRPEEGVPAGRSRS</sequence>
<accession>A0ABW4LA46</accession>
<dbReference type="Proteomes" id="UP001597347">
    <property type="component" value="Unassembled WGS sequence"/>
</dbReference>
<evidence type="ECO:0000256" key="4">
    <source>
        <dbReference type="SAM" id="MobiDB-lite"/>
    </source>
</evidence>
<feature type="domain" description="Glycosyltransferase subfamily 4-like N-terminal" evidence="5">
    <location>
        <begin position="66"/>
        <end position="169"/>
    </location>
</feature>
<keyword evidence="7" id="KW-1185">Reference proteome</keyword>
<dbReference type="EMBL" id="JBHUEA010000001">
    <property type="protein sequence ID" value="MFD1720140.1"/>
    <property type="molecule type" value="Genomic_DNA"/>
</dbReference>
<dbReference type="InterPro" id="IPR028098">
    <property type="entry name" value="Glyco_trans_4-like_N"/>
</dbReference>
<feature type="region of interest" description="Disordered" evidence="4">
    <location>
        <begin position="349"/>
        <end position="384"/>
    </location>
</feature>
<keyword evidence="3 6" id="KW-0808">Transferase</keyword>
<evidence type="ECO:0000313" key="7">
    <source>
        <dbReference type="Proteomes" id="UP001597347"/>
    </source>
</evidence>
<comment type="caution">
    <text evidence="6">The sequence shown here is derived from an EMBL/GenBank/DDBJ whole genome shotgun (WGS) entry which is preliminary data.</text>
</comment>
<gene>
    <name evidence="6" type="ORF">ACFSBI_01135</name>
</gene>
<evidence type="ECO:0000313" key="6">
    <source>
        <dbReference type="EMBL" id="MFD1720140.1"/>
    </source>
</evidence>
<evidence type="ECO:0000256" key="3">
    <source>
        <dbReference type="ARBA" id="ARBA00022679"/>
    </source>
</evidence>
<reference evidence="7" key="1">
    <citation type="journal article" date="2019" name="Int. J. Syst. Evol. Microbiol.">
        <title>The Global Catalogue of Microorganisms (GCM) 10K type strain sequencing project: providing services to taxonomists for standard genome sequencing and annotation.</title>
        <authorList>
            <consortium name="The Broad Institute Genomics Platform"/>
            <consortium name="The Broad Institute Genome Sequencing Center for Infectious Disease"/>
            <person name="Wu L."/>
            <person name="Ma J."/>
        </authorList>
    </citation>
    <scope>NUCLEOTIDE SEQUENCE [LARGE SCALE GENOMIC DNA]</scope>
    <source>
        <strain evidence="7">CGMCC 1.12471</strain>
    </source>
</reference>
<proteinExistence type="predicted"/>
<evidence type="ECO:0000256" key="2">
    <source>
        <dbReference type="ARBA" id="ARBA00022676"/>
    </source>
</evidence>
<dbReference type="PANTHER" id="PTHR45947">
    <property type="entry name" value="SULFOQUINOVOSYL TRANSFERASE SQD2"/>
    <property type="match status" value="1"/>
</dbReference>
<evidence type="ECO:0000259" key="5">
    <source>
        <dbReference type="Pfam" id="PF13579"/>
    </source>
</evidence>
<dbReference type="SUPFAM" id="SSF53756">
    <property type="entry name" value="UDP-Glycosyltransferase/glycogen phosphorylase"/>
    <property type="match status" value="1"/>
</dbReference>
<name>A0ABW4LA46_9MICO</name>
<organism evidence="6 7">
    <name type="scientific">Amnibacterium endophyticum</name>
    <dbReference type="NCBI Taxonomy" id="2109337"/>
    <lineage>
        <taxon>Bacteria</taxon>
        <taxon>Bacillati</taxon>
        <taxon>Actinomycetota</taxon>
        <taxon>Actinomycetes</taxon>
        <taxon>Micrococcales</taxon>
        <taxon>Microbacteriaceae</taxon>
        <taxon>Amnibacterium</taxon>
    </lineage>
</organism>
<dbReference type="RefSeq" id="WP_377931347.1">
    <property type="nucleotide sequence ID" value="NZ_JBHUEA010000001.1"/>
</dbReference>
<dbReference type="InterPro" id="IPR050194">
    <property type="entry name" value="Glycosyltransferase_grp1"/>
</dbReference>
<dbReference type="GO" id="GO:0016757">
    <property type="term" value="F:glycosyltransferase activity"/>
    <property type="evidence" value="ECO:0007669"/>
    <property type="project" value="UniProtKB-KW"/>
</dbReference>
<keyword evidence="2 6" id="KW-0328">Glycosyltransferase</keyword>
<dbReference type="PANTHER" id="PTHR45947:SF3">
    <property type="entry name" value="SULFOQUINOVOSYL TRANSFERASE SQD2"/>
    <property type="match status" value="1"/>
</dbReference>
<dbReference type="Gene3D" id="3.40.50.2000">
    <property type="entry name" value="Glycogen Phosphorylase B"/>
    <property type="match status" value="2"/>
</dbReference>
<evidence type="ECO:0000256" key="1">
    <source>
        <dbReference type="ARBA" id="ARBA00021292"/>
    </source>
</evidence>